<feature type="chain" id="PRO_5015867656" evidence="1">
    <location>
        <begin position="22"/>
        <end position="186"/>
    </location>
</feature>
<dbReference type="RefSeq" id="WP_111445983.1">
    <property type="nucleotide sequence ID" value="NZ_QKZK01000016.1"/>
</dbReference>
<feature type="domain" description="Lipid/polyisoprenoid-binding YceI-like" evidence="2">
    <location>
        <begin position="21"/>
        <end position="185"/>
    </location>
</feature>
<dbReference type="PANTHER" id="PTHR34406:SF1">
    <property type="entry name" value="PROTEIN YCEI"/>
    <property type="match status" value="1"/>
</dbReference>
<comment type="caution">
    <text evidence="3">The sequence shown here is derived from an EMBL/GenBank/DDBJ whole genome shotgun (WGS) entry which is preliminary data.</text>
</comment>
<dbReference type="Gene3D" id="2.40.128.110">
    <property type="entry name" value="Lipid/polyisoprenoid-binding, YceI-like"/>
    <property type="match status" value="1"/>
</dbReference>
<evidence type="ECO:0000259" key="2">
    <source>
        <dbReference type="SMART" id="SM00867"/>
    </source>
</evidence>
<gene>
    <name evidence="3" type="ORF">LX69_02133</name>
</gene>
<keyword evidence="1" id="KW-0732">Signal</keyword>
<name>A0A2W7NPW5_9BACT</name>
<evidence type="ECO:0000313" key="4">
    <source>
        <dbReference type="Proteomes" id="UP000249239"/>
    </source>
</evidence>
<dbReference type="Pfam" id="PF04264">
    <property type="entry name" value="YceI"/>
    <property type="match status" value="1"/>
</dbReference>
<dbReference type="AlphaFoldDB" id="A0A2W7NPW5"/>
<feature type="signal peptide" evidence="1">
    <location>
        <begin position="1"/>
        <end position="21"/>
    </location>
</feature>
<protein>
    <submittedName>
        <fullName evidence="3">Polyisoprenoid-binding protein YceI</fullName>
    </submittedName>
</protein>
<accession>A0A2W7NPW5</accession>
<dbReference type="SMART" id="SM00867">
    <property type="entry name" value="YceI"/>
    <property type="match status" value="1"/>
</dbReference>
<dbReference type="SUPFAM" id="SSF101874">
    <property type="entry name" value="YceI-like"/>
    <property type="match status" value="1"/>
</dbReference>
<dbReference type="EMBL" id="QKZK01000016">
    <property type="protein sequence ID" value="PZX15296.1"/>
    <property type="molecule type" value="Genomic_DNA"/>
</dbReference>
<organism evidence="3 4">
    <name type="scientific">Breznakibacter xylanolyticus</name>
    <dbReference type="NCBI Taxonomy" id="990"/>
    <lineage>
        <taxon>Bacteria</taxon>
        <taxon>Pseudomonadati</taxon>
        <taxon>Bacteroidota</taxon>
        <taxon>Bacteroidia</taxon>
        <taxon>Marinilabiliales</taxon>
        <taxon>Marinilabiliaceae</taxon>
        <taxon>Breznakibacter</taxon>
    </lineage>
</organism>
<evidence type="ECO:0000256" key="1">
    <source>
        <dbReference type="SAM" id="SignalP"/>
    </source>
</evidence>
<keyword evidence="4" id="KW-1185">Reference proteome</keyword>
<dbReference type="InterPro" id="IPR007372">
    <property type="entry name" value="Lipid/polyisoprenoid-bd_YceI"/>
</dbReference>
<dbReference type="Proteomes" id="UP000249239">
    <property type="component" value="Unassembled WGS sequence"/>
</dbReference>
<sequence length="186" mass="20767">MKKLTFLTVALVMSLSMVAQKVTIDAQKSQLKWTGKKVVGEHWGYVNLKSGSLELKNNQIVSGTFVMDMTSINVKDLEPGEWNDKLVAHLKNDDFFSVDKYKEATLVITQSGAFKNNEATVSGKLTIKGKTHPVTFKAVQTANGYQARVVVDRTKYDIRYGSGKFFTSLGDNMIEDEFVMDVTLVK</sequence>
<dbReference type="OrthoDB" id="951410at2"/>
<proteinExistence type="predicted"/>
<dbReference type="InterPro" id="IPR036761">
    <property type="entry name" value="TTHA0802/YceI-like_sf"/>
</dbReference>
<evidence type="ECO:0000313" key="3">
    <source>
        <dbReference type="EMBL" id="PZX15296.1"/>
    </source>
</evidence>
<reference evidence="3 4" key="1">
    <citation type="submission" date="2018-06" db="EMBL/GenBank/DDBJ databases">
        <title>Genomic Encyclopedia of Archaeal and Bacterial Type Strains, Phase II (KMG-II): from individual species to whole genera.</title>
        <authorList>
            <person name="Goeker M."/>
        </authorList>
    </citation>
    <scope>NUCLEOTIDE SEQUENCE [LARGE SCALE GENOMIC DNA]</scope>
    <source>
        <strain evidence="3 4">DSM 6779</strain>
    </source>
</reference>
<dbReference type="PANTHER" id="PTHR34406">
    <property type="entry name" value="PROTEIN YCEI"/>
    <property type="match status" value="1"/>
</dbReference>